<evidence type="ECO:0000259" key="10">
    <source>
        <dbReference type="Pfam" id="PF04290"/>
    </source>
</evidence>
<dbReference type="GO" id="GO:0015740">
    <property type="term" value="P:C4-dicarboxylate transport"/>
    <property type="evidence" value="ECO:0007669"/>
    <property type="project" value="TreeGrafter"/>
</dbReference>
<evidence type="ECO:0000256" key="2">
    <source>
        <dbReference type="ARBA" id="ARBA00022448"/>
    </source>
</evidence>
<sequence length="183" mass="20452">MRKVVDLYFSLLKLIIAFCMIAMVALVFTNVVLRYAFNSSISVSEELSRWFFVWMVFTGSLILLKERAHLGVDTLVKQFPAIGRRICLFISYLAMLYITWLITSGSWVQMQINMSVTAPASGLSMGWFYGTGVFFGVTAGLILLVDLLLVITGKLGGEPQHGLIPDDVSEEQLNKGNHARRAH</sequence>
<keyword evidence="2 9" id="KW-0813">Transport</keyword>
<name>A0A2S5KLY2_9PROT</name>
<feature type="transmembrane region" description="Helical" evidence="9">
    <location>
        <begin position="47"/>
        <end position="65"/>
    </location>
</feature>
<comment type="function">
    <text evidence="9">Part of the tripartite ATP-independent periplasmic (TRAP) transport system.</text>
</comment>
<feature type="transmembrane region" description="Helical" evidence="9">
    <location>
        <begin position="12"/>
        <end position="35"/>
    </location>
</feature>
<feature type="transmembrane region" description="Helical" evidence="9">
    <location>
        <begin position="86"/>
        <end position="107"/>
    </location>
</feature>
<evidence type="ECO:0000256" key="5">
    <source>
        <dbReference type="ARBA" id="ARBA00022692"/>
    </source>
</evidence>
<gene>
    <name evidence="11" type="ORF">C4K68_19000</name>
</gene>
<keyword evidence="7 9" id="KW-0472">Membrane</keyword>
<feature type="domain" description="Tripartite ATP-independent periplasmic transporters DctQ component" evidence="10">
    <location>
        <begin position="23"/>
        <end position="151"/>
    </location>
</feature>
<dbReference type="Proteomes" id="UP000238196">
    <property type="component" value="Unassembled WGS sequence"/>
</dbReference>
<evidence type="ECO:0000256" key="7">
    <source>
        <dbReference type="ARBA" id="ARBA00023136"/>
    </source>
</evidence>
<comment type="subcellular location">
    <subcellularLocation>
        <location evidence="1 9">Cell inner membrane</location>
        <topology evidence="1 9">Multi-pass membrane protein</topology>
    </subcellularLocation>
</comment>
<comment type="caution">
    <text evidence="11">The sequence shown here is derived from an EMBL/GenBank/DDBJ whole genome shotgun (WGS) entry which is preliminary data.</text>
</comment>
<dbReference type="PANTHER" id="PTHR35011:SF2">
    <property type="entry name" value="2,3-DIKETO-L-GULONATE TRAP TRANSPORTER SMALL PERMEASE PROTEIN YIAM"/>
    <property type="match status" value="1"/>
</dbReference>
<keyword evidence="3" id="KW-1003">Cell membrane</keyword>
<keyword evidence="6 9" id="KW-1133">Transmembrane helix</keyword>
<evidence type="ECO:0000313" key="11">
    <source>
        <dbReference type="EMBL" id="PPC75722.1"/>
    </source>
</evidence>
<keyword evidence="4 9" id="KW-0997">Cell inner membrane</keyword>
<dbReference type="PANTHER" id="PTHR35011">
    <property type="entry name" value="2,3-DIKETO-L-GULONATE TRAP TRANSPORTER SMALL PERMEASE PROTEIN YIAM"/>
    <property type="match status" value="1"/>
</dbReference>
<feature type="transmembrane region" description="Helical" evidence="9">
    <location>
        <begin position="127"/>
        <end position="151"/>
    </location>
</feature>
<reference evidence="11 12" key="1">
    <citation type="submission" date="2018-02" db="EMBL/GenBank/DDBJ databases">
        <title>novel marine gammaproteobacteria from coastal saline agro ecosystem.</title>
        <authorList>
            <person name="Krishnan R."/>
            <person name="Ramesh Kumar N."/>
        </authorList>
    </citation>
    <scope>NUCLEOTIDE SEQUENCE [LARGE SCALE GENOMIC DNA]</scope>
    <source>
        <strain evidence="11 12">228</strain>
    </source>
</reference>
<keyword evidence="5 9" id="KW-0812">Transmembrane</keyword>
<dbReference type="Pfam" id="PF04290">
    <property type="entry name" value="DctQ"/>
    <property type="match status" value="1"/>
</dbReference>
<evidence type="ECO:0000256" key="8">
    <source>
        <dbReference type="ARBA" id="ARBA00038436"/>
    </source>
</evidence>
<comment type="similarity">
    <text evidence="8 9">Belongs to the TRAP transporter small permease family.</text>
</comment>
<evidence type="ECO:0000256" key="4">
    <source>
        <dbReference type="ARBA" id="ARBA00022519"/>
    </source>
</evidence>
<evidence type="ECO:0000256" key="3">
    <source>
        <dbReference type="ARBA" id="ARBA00022475"/>
    </source>
</evidence>
<evidence type="ECO:0000256" key="6">
    <source>
        <dbReference type="ARBA" id="ARBA00022989"/>
    </source>
</evidence>
<organism evidence="11 12">
    <name type="scientific">Proteobacteria bacterium 228</name>
    <dbReference type="NCBI Taxonomy" id="2083153"/>
    <lineage>
        <taxon>Bacteria</taxon>
        <taxon>Pseudomonadati</taxon>
        <taxon>Pseudomonadota</taxon>
    </lineage>
</organism>
<comment type="subunit">
    <text evidence="9">The complex comprises the extracytoplasmic solute receptor protein and the two transmembrane proteins.</text>
</comment>
<dbReference type="GO" id="GO:0005886">
    <property type="term" value="C:plasma membrane"/>
    <property type="evidence" value="ECO:0007669"/>
    <property type="project" value="UniProtKB-SubCell"/>
</dbReference>
<evidence type="ECO:0000256" key="9">
    <source>
        <dbReference type="RuleBase" id="RU369079"/>
    </source>
</evidence>
<protein>
    <recommendedName>
        <fullName evidence="9">TRAP transporter small permease protein</fullName>
    </recommendedName>
</protein>
<dbReference type="OrthoDB" id="9791324at2"/>
<evidence type="ECO:0000313" key="12">
    <source>
        <dbReference type="Proteomes" id="UP000238196"/>
    </source>
</evidence>
<dbReference type="InterPro" id="IPR055348">
    <property type="entry name" value="DctQ"/>
</dbReference>
<dbReference type="AlphaFoldDB" id="A0A2S5KLY2"/>
<dbReference type="InterPro" id="IPR007387">
    <property type="entry name" value="TRAP_DctQ"/>
</dbReference>
<dbReference type="EMBL" id="PRLP01000072">
    <property type="protein sequence ID" value="PPC75722.1"/>
    <property type="molecule type" value="Genomic_DNA"/>
</dbReference>
<accession>A0A2S5KLY2</accession>
<evidence type="ECO:0000256" key="1">
    <source>
        <dbReference type="ARBA" id="ARBA00004429"/>
    </source>
</evidence>
<proteinExistence type="inferred from homology"/>
<dbReference type="GO" id="GO:0022857">
    <property type="term" value="F:transmembrane transporter activity"/>
    <property type="evidence" value="ECO:0007669"/>
    <property type="project" value="UniProtKB-UniRule"/>
</dbReference>